<reference evidence="1" key="1">
    <citation type="submission" date="2015-04" db="UniProtKB">
        <authorList>
            <consortium name="EnsemblPlants"/>
        </authorList>
    </citation>
    <scope>IDENTIFICATION</scope>
</reference>
<proteinExistence type="predicted"/>
<keyword evidence="2" id="KW-1185">Reference proteome</keyword>
<dbReference type="HOGENOM" id="CLU_068991_0_0_1"/>
<dbReference type="STRING" id="4537.A0A0E0M9B9"/>
<dbReference type="InterPro" id="IPR039343">
    <property type="entry name" value="NDX1-like"/>
</dbReference>
<evidence type="ECO:0000313" key="1">
    <source>
        <dbReference type="EnsemblPlants" id="OPUNC10G13180.4"/>
    </source>
</evidence>
<sequence>MAAGSGREEAAAGAGAGGYGRGPPWVALYQLHLVKAATARAFVPKELRLVEAFGYTLGGMFLARYDDSPAGKFDEVSSRLVFSGDLSPSLTPFLDRISRCLSLQLVVIAGIVWNPPTSCAWAARVLVNSAQACRHGRKEVGLPSHVATFSQTEADALRNKPLVKSNGFLRLLGMRSTVSKQGNDHEIEISETKGSCTRHLCNISVPLTGSNKHKWMGPAIRMSLPSFSSKLNMTCTVNFSGQIEDHPDLLKYSCQVECRVRPVRPAKIWRPRIAEPQECPDGKISSKGSEVLAEPDAQKHTVMVLLSKPILALEFNSLEMLVDAPKIVVPHSKKKEVRYSST</sequence>
<dbReference type="eggNOG" id="ENOG502QU37">
    <property type="taxonomic scope" value="Eukaryota"/>
</dbReference>
<name>A0A0E0M9B9_ORYPU</name>
<dbReference type="Gramene" id="OPUNC10G13180.4">
    <property type="protein sequence ID" value="OPUNC10G13180.4"/>
    <property type="gene ID" value="OPUNC10G13180"/>
</dbReference>
<organism evidence="1">
    <name type="scientific">Oryza punctata</name>
    <name type="common">Red rice</name>
    <dbReference type="NCBI Taxonomy" id="4537"/>
    <lineage>
        <taxon>Eukaryota</taxon>
        <taxon>Viridiplantae</taxon>
        <taxon>Streptophyta</taxon>
        <taxon>Embryophyta</taxon>
        <taxon>Tracheophyta</taxon>
        <taxon>Spermatophyta</taxon>
        <taxon>Magnoliopsida</taxon>
        <taxon>Liliopsida</taxon>
        <taxon>Poales</taxon>
        <taxon>Poaceae</taxon>
        <taxon>BOP clade</taxon>
        <taxon>Oryzoideae</taxon>
        <taxon>Oryzeae</taxon>
        <taxon>Oryzinae</taxon>
        <taxon>Oryza</taxon>
    </lineage>
</organism>
<dbReference type="EnsemblPlants" id="OPUNC10G13180.4">
    <property type="protein sequence ID" value="OPUNC10G13180.4"/>
    <property type="gene ID" value="OPUNC10G13180"/>
</dbReference>
<protein>
    <recommendedName>
        <fullName evidence="3">Protein NEOXANTHIN-DEFICIENT 1</fullName>
    </recommendedName>
</protein>
<dbReference type="PANTHER" id="PTHR35467:SF2">
    <property type="entry name" value="PROTEIN NEOXANTHIN-DEFICIENT 1"/>
    <property type="match status" value="1"/>
</dbReference>
<reference evidence="1" key="2">
    <citation type="submission" date="2018-05" db="EMBL/GenBank/DDBJ databases">
        <title>OpunRS2 (Oryza punctata Reference Sequence Version 2).</title>
        <authorList>
            <person name="Zhang J."/>
            <person name="Kudrna D."/>
            <person name="Lee S."/>
            <person name="Talag J."/>
            <person name="Welchert J."/>
            <person name="Wing R.A."/>
        </authorList>
    </citation>
    <scope>NUCLEOTIDE SEQUENCE [LARGE SCALE GENOMIC DNA]</scope>
</reference>
<dbReference type="PANTHER" id="PTHR35467">
    <property type="match status" value="1"/>
</dbReference>
<accession>A0A0E0M9B9</accession>
<dbReference type="OMA" id="VRPAKIW"/>
<dbReference type="Proteomes" id="UP000026962">
    <property type="component" value="Chromosome 10"/>
</dbReference>
<evidence type="ECO:0008006" key="3">
    <source>
        <dbReference type="Google" id="ProtNLM"/>
    </source>
</evidence>
<dbReference type="AlphaFoldDB" id="A0A0E0M9B9"/>
<evidence type="ECO:0000313" key="2">
    <source>
        <dbReference type="Proteomes" id="UP000026962"/>
    </source>
</evidence>